<accession>A0A7J7FMP4</accession>
<feature type="coiled-coil region" evidence="6">
    <location>
        <begin position="149"/>
        <end position="250"/>
    </location>
</feature>
<reference evidence="8 9" key="1">
    <citation type="journal article" date="2020" name="Mol. Biol. Evol.">
        <title>Interspecific Gene Flow and the Evolution of Specialization in Black and White Rhinoceros.</title>
        <authorList>
            <person name="Moodley Y."/>
            <person name="Westbury M.V."/>
            <person name="Russo I.M."/>
            <person name="Gopalakrishnan S."/>
            <person name="Rakotoarivelo A."/>
            <person name="Olsen R.A."/>
            <person name="Prost S."/>
            <person name="Tunstall T."/>
            <person name="Ryder O.A."/>
            <person name="Dalen L."/>
            <person name="Bruford M.W."/>
        </authorList>
    </citation>
    <scope>NUCLEOTIDE SEQUENCE [LARGE SCALE GENOMIC DNA]</scope>
    <source>
        <strain evidence="8">SBR-YM</strain>
        <tissue evidence="8">Skin</tissue>
    </source>
</reference>
<keyword evidence="2" id="KW-0678">Repressor</keyword>
<feature type="compositionally biased region" description="Low complexity" evidence="7">
    <location>
        <begin position="44"/>
        <end position="57"/>
    </location>
</feature>
<dbReference type="InterPro" id="IPR013907">
    <property type="entry name" value="Sds3"/>
</dbReference>
<evidence type="ECO:0000256" key="6">
    <source>
        <dbReference type="SAM" id="Coils"/>
    </source>
</evidence>
<dbReference type="GO" id="GO:0010468">
    <property type="term" value="P:regulation of gene expression"/>
    <property type="evidence" value="ECO:0007669"/>
    <property type="project" value="UniProtKB-ARBA"/>
</dbReference>
<protein>
    <recommendedName>
        <fullName evidence="10">Sin3 histone deacetylase corepressor complex component SDS3</fullName>
    </recommendedName>
</protein>
<dbReference type="EMBL" id="JACDTQ010000127">
    <property type="protein sequence ID" value="KAF5929247.1"/>
    <property type="molecule type" value="Genomic_DNA"/>
</dbReference>
<feature type="compositionally biased region" description="Acidic residues" evidence="7">
    <location>
        <begin position="102"/>
        <end position="116"/>
    </location>
</feature>
<evidence type="ECO:0000256" key="7">
    <source>
        <dbReference type="SAM" id="MobiDB-lite"/>
    </source>
</evidence>
<dbReference type="SMART" id="SM01401">
    <property type="entry name" value="Sds3"/>
    <property type="match status" value="1"/>
</dbReference>
<proteinExistence type="predicted"/>
<evidence type="ECO:0000256" key="2">
    <source>
        <dbReference type="ARBA" id="ARBA00022491"/>
    </source>
</evidence>
<keyword evidence="9" id="KW-1185">Reference proteome</keyword>
<comment type="caution">
    <text evidence="8">The sequence shown here is derived from an EMBL/GenBank/DDBJ whole genome shotgun (WGS) entry which is preliminary data.</text>
</comment>
<evidence type="ECO:0000256" key="4">
    <source>
        <dbReference type="ARBA" id="ARBA00023163"/>
    </source>
</evidence>
<feature type="compositionally biased region" description="Low complexity" evidence="7">
    <location>
        <begin position="68"/>
        <end position="88"/>
    </location>
</feature>
<keyword evidence="5" id="KW-0539">Nucleus</keyword>
<keyword evidence="3" id="KW-0805">Transcription regulation</keyword>
<evidence type="ECO:0000256" key="5">
    <source>
        <dbReference type="ARBA" id="ARBA00023242"/>
    </source>
</evidence>
<feature type="region of interest" description="Disordered" evidence="7">
    <location>
        <begin position="1"/>
        <end position="142"/>
    </location>
</feature>
<dbReference type="AlphaFoldDB" id="A0A7J7FMP4"/>
<evidence type="ECO:0000313" key="8">
    <source>
        <dbReference type="EMBL" id="KAF5929247.1"/>
    </source>
</evidence>
<organism evidence="8 9">
    <name type="scientific">Diceros bicornis minor</name>
    <name type="common">South-central black rhinoceros</name>
    <dbReference type="NCBI Taxonomy" id="77932"/>
    <lineage>
        <taxon>Eukaryota</taxon>
        <taxon>Metazoa</taxon>
        <taxon>Chordata</taxon>
        <taxon>Craniata</taxon>
        <taxon>Vertebrata</taxon>
        <taxon>Euteleostomi</taxon>
        <taxon>Mammalia</taxon>
        <taxon>Eutheria</taxon>
        <taxon>Laurasiatheria</taxon>
        <taxon>Perissodactyla</taxon>
        <taxon>Rhinocerotidae</taxon>
        <taxon>Diceros</taxon>
    </lineage>
</organism>
<gene>
    <name evidence="8" type="ORF">HPG69_019268</name>
</gene>
<comment type="subcellular location">
    <subcellularLocation>
        <location evidence="1">Nucleus</location>
    </subcellularLocation>
</comment>
<feature type="compositionally biased region" description="Pro residues" evidence="7">
    <location>
        <begin position="89"/>
        <end position="100"/>
    </location>
</feature>
<keyword evidence="6" id="KW-0175">Coiled coil</keyword>
<evidence type="ECO:0000256" key="3">
    <source>
        <dbReference type="ARBA" id="ARBA00023015"/>
    </source>
</evidence>
<evidence type="ECO:0000313" key="9">
    <source>
        <dbReference type="Proteomes" id="UP000551758"/>
    </source>
</evidence>
<dbReference type="PANTHER" id="PTHR21964">
    <property type="entry name" value="BREAST CANCER METASTASIS-SUPPRESSOR 1"/>
    <property type="match status" value="1"/>
</dbReference>
<dbReference type="Pfam" id="PF08598">
    <property type="entry name" value="Sds3"/>
    <property type="match status" value="1"/>
</dbReference>
<dbReference type="Proteomes" id="UP000551758">
    <property type="component" value="Unassembled WGS sequence"/>
</dbReference>
<dbReference type="GO" id="GO:0005654">
    <property type="term" value="C:nucleoplasm"/>
    <property type="evidence" value="ECO:0007669"/>
    <property type="project" value="UniProtKB-ARBA"/>
</dbReference>
<evidence type="ECO:0008006" key="10">
    <source>
        <dbReference type="Google" id="ProtNLM"/>
    </source>
</evidence>
<name>A0A7J7FMP4_DICBM</name>
<evidence type="ECO:0000256" key="1">
    <source>
        <dbReference type="ARBA" id="ARBA00004123"/>
    </source>
</evidence>
<keyword evidence="4" id="KW-0804">Transcription</keyword>
<feature type="region of interest" description="Disordered" evidence="7">
    <location>
        <begin position="369"/>
        <end position="394"/>
    </location>
</feature>
<sequence>MAESGGPRAARDPEVAAGARPPLPSAGARGGAWRSRGRGRRGSRSSSWRLPRALLGGRRVRRAGGRGRPAARSAAVRGDMSAAGLLAPAPAPAGAPPAPEYYPEEDEELESAEDDERSCRGRESDEDTEDASETDLAKHDEEDYVEMKEQMYQDKLASLKRQLQQLQEGTLQEYQKRMKKLDQQYKERIRNAELFLQLETEQVERNYIKEKKAAVKEFEDKKVELKENLIAELEEKKKMIENEKLTMELTGGMKAPEAGSWDLDVSDLVVSIGKALFLWRLPILRPLWKLLMTSVKPWELDRFTRSILTTDSMEVKPIMTRKLRRRPNDPVPIPDKRRKPAPDIRLPPQLNYLLTDEQIMEDLRTLNKLKSPKRPASPSSPEHLPATPAESPAQRFEARIEDGKLYYDKRWYHKSQAIYLESKDNQKLSCVISSVGANEIWVRKTSDSTKMRIYLGQLQRGLFVIRRRSAA</sequence>
<feature type="compositionally biased region" description="Acidic residues" evidence="7">
    <location>
        <begin position="124"/>
        <end position="133"/>
    </location>
</feature>
<feature type="region of interest" description="Disordered" evidence="7">
    <location>
        <begin position="319"/>
        <end position="346"/>
    </location>
</feature>
<feature type="compositionally biased region" description="Low complexity" evidence="7">
    <location>
        <begin position="25"/>
        <end position="34"/>
    </location>
</feature>